<accession>A0AAW1CTC8</accession>
<protein>
    <submittedName>
        <fullName evidence="1">Uncharacterized protein</fullName>
    </submittedName>
</protein>
<sequence length="77" mass="8708">MGDVTITVCSFSMADITLLISHLVPKLNLVPLKSVRMNEVQQDGLRRSGRSANWRSGYRHCSGDELKTTVSEFRVLW</sequence>
<evidence type="ECO:0000313" key="2">
    <source>
        <dbReference type="Proteomes" id="UP001461498"/>
    </source>
</evidence>
<gene>
    <name evidence="1" type="ORF">O3M35_012311</name>
</gene>
<name>A0AAW1CTC8_9HEMI</name>
<reference evidence="1 2" key="1">
    <citation type="submission" date="2022-12" db="EMBL/GenBank/DDBJ databases">
        <title>Chromosome-level genome assembly of true bugs.</title>
        <authorList>
            <person name="Ma L."/>
            <person name="Li H."/>
        </authorList>
    </citation>
    <scope>NUCLEOTIDE SEQUENCE [LARGE SCALE GENOMIC DNA]</scope>
    <source>
        <strain evidence="1">Lab_2022b</strain>
    </source>
</reference>
<proteinExistence type="predicted"/>
<keyword evidence="2" id="KW-1185">Reference proteome</keyword>
<comment type="caution">
    <text evidence="1">The sequence shown here is derived from an EMBL/GenBank/DDBJ whole genome shotgun (WGS) entry which is preliminary data.</text>
</comment>
<dbReference type="Proteomes" id="UP001461498">
    <property type="component" value="Unassembled WGS sequence"/>
</dbReference>
<evidence type="ECO:0000313" key="1">
    <source>
        <dbReference type="EMBL" id="KAK9501617.1"/>
    </source>
</evidence>
<dbReference type="EMBL" id="JAPXFL010000009">
    <property type="protein sequence ID" value="KAK9501617.1"/>
    <property type="molecule type" value="Genomic_DNA"/>
</dbReference>
<dbReference type="AlphaFoldDB" id="A0AAW1CTC8"/>
<organism evidence="1 2">
    <name type="scientific">Rhynocoris fuscipes</name>
    <dbReference type="NCBI Taxonomy" id="488301"/>
    <lineage>
        <taxon>Eukaryota</taxon>
        <taxon>Metazoa</taxon>
        <taxon>Ecdysozoa</taxon>
        <taxon>Arthropoda</taxon>
        <taxon>Hexapoda</taxon>
        <taxon>Insecta</taxon>
        <taxon>Pterygota</taxon>
        <taxon>Neoptera</taxon>
        <taxon>Paraneoptera</taxon>
        <taxon>Hemiptera</taxon>
        <taxon>Heteroptera</taxon>
        <taxon>Panheteroptera</taxon>
        <taxon>Cimicomorpha</taxon>
        <taxon>Reduviidae</taxon>
        <taxon>Harpactorinae</taxon>
        <taxon>Harpactorini</taxon>
        <taxon>Rhynocoris</taxon>
    </lineage>
</organism>